<accession>A0A6D2HQE1</accession>
<dbReference type="InterPro" id="IPR036047">
    <property type="entry name" value="F-box-like_dom_sf"/>
</dbReference>
<dbReference type="NCBIfam" id="TIGR01640">
    <property type="entry name" value="F_box_assoc_1"/>
    <property type="match status" value="1"/>
</dbReference>
<dbReference type="EMBL" id="CACVBM020000388">
    <property type="protein sequence ID" value="CAA7018518.1"/>
    <property type="molecule type" value="Genomic_DNA"/>
</dbReference>
<gene>
    <name evidence="2" type="ORF">MERR_LOCUS5753</name>
</gene>
<dbReference type="SUPFAM" id="SSF81383">
    <property type="entry name" value="F-box domain"/>
    <property type="match status" value="1"/>
</dbReference>
<proteinExistence type="predicted"/>
<sequence>MIPDHLVIDNILPRLPSNSLALCRCVSKLWSSMIRRPNYDLLFPVKSPAPPRLLWAVEDAGDLLICSSPQPQNLDQNFSLDITLHHTHSSKDFYKLCRPVGGLICLQHIEKEHIEKDHTFAVICNPITGESLTLPKQRKERIKSEWKDGKAAYSFGYDPIDKQFKVLCVTWSYRGSQNWPGQYQVLTLGTGKENLLWRKIQCHTSHYALEDNGICINGVLYYPAKTFSGNYTVVCFDVRSEKFSFINIAQELATKMDKPFVLVDYKSKLGAGVEYVREGHFELCVLDDAEEHRWSKMKHLGPIHFVKKSERAAAVVCPQYYVNGPFYFFWGDLEINKQIRVRVEFLDLEACCRVHTFSNFVEDEKLM</sequence>
<dbReference type="Proteomes" id="UP000467841">
    <property type="component" value="Unassembled WGS sequence"/>
</dbReference>
<protein>
    <recommendedName>
        <fullName evidence="1">F-box associated beta-propeller type 3 domain-containing protein</fullName>
    </recommendedName>
</protein>
<dbReference type="PANTHER" id="PTHR31111:SF125">
    <property type="entry name" value="F-BOX PROTEIN CPR30-LIKE"/>
    <property type="match status" value="1"/>
</dbReference>
<evidence type="ECO:0000259" key="1">
    <source>
        <dbReference type="Pfam" id="PF08268"/>
    </source>
</evidence>
<dbReference type="InterPro" id="IPR017451">
    <property type="entry name" value="F-box-assoc_interact_dom"/>
</dbReference>
<dbReference type="InterPro" id="IPR013187">
    <property type="entry name" value="F-box-assoc_dom_typ3"/>
</dbReference>
<dbReference type="AlphaFoldDB" id="A0A6D2HQE1"/>
<keyword evidence="3" id="KW-1185">Reference proteome</keyword>
<dbReference type="OrthoDB" id="610337at2759"/>
<evidence type="ECO:0000313" key="3">
    <source>
        <dbReference type="Proteomes" id="UP000467841"/>
    </source>
</evidence>
<dbReference type="Pfam" id="PF08268">
    <property type="entry name" value="FBA_3"/>
    <property type="match status" value="1"/>
</dbReference>
<dbReference type="PANTHER" id="PTHR31111">
    <property type="entry name" value="BNAA05G37150D PROTEIN-RELATED"/>
    <property type="match status" value="1"/>
</dbReference>
<organism evidence="2 3">
    <name type="scientific">Microthlaspi erraticum</name>
    <dbReference type="NCBI Taxonomy" id="1685480"/>
    <lineage>
        <taxon>Eukaryota</taxon>
        <taxon>Viridiplantae</taxon>
        <taxon>Streptophyta</taxon>
        <taxon>Embryophyta</taxon>
        <taxon>Tracheophyta</taxon>
        <taxon>Spermatophyta</taxon>
        <taxon>Magnoliopsida</taxon>
        <taxon>eudicotyledons</taxon>
        <taxon>Gunneridae</taxon>
        <taxon>Pentapetalae</taxon>
        <taxon>rosids</taxon>
        <taxon>malvids</taxon>
        <taxon>Brassicales</taxon>
        <taxon>Brassicaceae</taxon>
        <taxon>Coluteocarpeae</taxon>
        <taxon>Microthlaspi</taxon>
    </lineage>
</organism>
<evidence type="ECO:0000313" key="2">
    <source>
        <dbReference type="EMBL" id="CAA7018518.1"/>
    </source>
</evidence>
<feature type="domain" description="F-box associated beta-propeller type 3" evidence="1">
    <location>
        <begin position="52"/>
        <end position="361"/>
    </location>
</feature>
<comment type="caution">
    <text evidence="2">The sequence shown here is derived from an EMBL/GenBank/DDBJ whole genome shotgun (WGS) entry which is preliminary data.</text>
</comment>
<name>A0A6D2HQE1_9BRAS</name>
<reference evidence="2" key="1">
    <citation type="submission" date="2020-01" db="EMBL/GenBank/DDBJ databases">
        <authorList>
            <person name="Mishra B."/>
        </authorList>
    </citation>
    <scope>NUCLEOTIDE SEQUENCE [LARGE SCALE GENOMIC DNA]</scope>
</reference>